<dbReference type="InParanoid" id="A0A6P8INC8"/>
<keyword evidence="2" id="KW-0732">Signal</keyword>
<dbReference type="InterPro" id="IPR023795">
    <property type="entry name" value="Serpin_CS"/>
</dbReference>
<protein>
    <submittedName>
        <fullName evidence="5">Serine protease inhibitor-like isoform X1</fullName>
    </submittedName>
</protein>
<evidence type="ECO:0000256" key="1">
    <source>
        <dbReference type="RuleBase" id="RU000411"/>
    </source>
</evidence>
<dbReference type="InterPro" id="IPR000215">
    <property type="entry name" value="Serpin_fam"/>
</dbReference>
<organism evidence="4 5">
    <name type="scientific">Actinia tenebrosa</name>
    <name type="common">Australian red waratah sea anemone</name>
    <dbReference type="NCBI Taxonomy" id="6105"/>
    <lineage>
        <taxon>Eukaryota</taxon>
        <taxon>Metazoa</taxon>
        <taxon>Cnidaria</taxon>
        <taxon>Anthozoa</taxon>
        <taxon>Hexacorallia</taxon>
        <taxon>Actiniaria</taxon>
        <taxon>Actiniidae</taxon>
        <taxon>Actinia</taxon>
    </lineage>
</organism>
<dbReference type="Gene3D" id="3.30.497.10">
    <property type="entry name" value="Antithrombin, subunit I, domain 2"/>
    <property type="match status" value="1"/>
</dbReference>
<dbReference type="GO" id="GO:0004867">
    <property type="term" value="F:serine-type endopeptidase inhibitor activity"/>
    <property type="evidence" value="ECO:0007669"/>
    <property type="project" value="UniProtKB-KW"/>
</dbReference>
<dbReference type="InterPro" id="IPR042185">
    <property type="entry name" value="Serpin_sf_2"/>
</dbReference>
<dbReference type="PANTHER" id="PTHR11461:SF342">
    <property type="entry name" value="SERINE PROTEASE INHIBITOR 28DC"/>
    <property type="match status" value="1"/>
</dbReference>
<keyword evidence="5" id="KW-0646">Protease inhibitor</keyword>
<evidence type="ECO:0000256" key="2">
    <source>
        <dbReference type="SAM" id="SignalP"/>
    </source>
</evidence>
<reference evidence="5" key="1">
    <citation type="submission" date="2025-08" db="UniProtKB">
        <authorList>
            <consortium name="RefSeq"/>
        </authorList>
    </citation>
    <scope>IDENTIFICATION</scope>
    <source>
        <tissue evidence="5">Tentacle</tissue>
    </source>
</reference>
<feature type="chain" id="PRO_5028198994" evidence="2">
    <location>
        <begin position="25"/>
        <end position="398"/>
    </location>
</feature>
<dbReference type="GeneID" id="116303198"/>
<dbReference type="GO" id="GO:0005615">
    <property type="term" value="C:extracellular space"/>
    <property type="evidence" value="ECO:0007669"/>
    <property type="project" value="InterPro"/>
</dbReference>
<evidence type="ECO:0000259" key="3">
    <source>
        <dbReference type="SMART" id="SM00093"/>
    </source>
</evidence>
<dbReference type="CDD" id="cd00172">
    <property type="entry name" value="serpin"/>
    <property type="match status" value="1"/>
</dbReference>
<dbReference type="RefSeq" id="XP_031568551.1">
    <property type="nucleotide sequence ID" value="XM_031712691.1"/>
</dbReference>
<dbReference type="InterPro" id="IPR042178">
    <property type="entry name" value="Serpin_sf_1"/>
</dbReference>
<name>A0A6P8INC8_ACTTE</name>
<dbReference type="SUPFAM" id="SSF56574">
    <property type="entry name" value="Serpins"/>
    <property type="match status" value="1"/>
</dbReference>
<accession>A0A6P8INC8</accession>
<dbReference type="PANTHER" id="PTHR11461">
    <property type="entry name" value="SERINE PROTEASE INHIBITOR, SERPIN"/>
    <property type="match status" value="1"/>
</dbReference>
<dbReference type="PROSITE" id="PS00284">
    <property type="entry name" value="SERPIN"/>
    <property type="match status" value="1"/>
</dbReference>
<evidence type="ECO:0000313" key="5">
    <source>
        <dbReference type="RefSeq" id="XP_031568551.1"/>
    </source>
</evidence>
<keyword evidence="4" id="KW-1185">Reference proteome</keyword>
<dbReference type="AlphaFoldDB" id="A0A6P8INC8"/>
<dbReference type="InterPro" id="IPR023796">
    <property type="entry name" value="Serpin_dom"/>
</dbReference>
<sequence length="398" mass="45145">MATEQRRGFAAVFFALSLIVHADGALISASPAMASNSKAAQSCNNLGIQLYLILSSGDNNNVVFSPIGLAMAIETTKLGVKVRRKTLEELNELLELNSRALFKDMKKLHEQIIDKRKDGVHVKFENTLLGKDDFKMRVESTNYKLQGNEVMRDFRNGDTRRNLVNKAVFKAHWEIPFSVFKRSSFFIPRQKGISDKEVQVDFMGLMSDENQLNYFNDGKYRCQVIELNYGKDFVGDSWDPRYTPADVSMVIVLPYEDQSLRTLEERLWPGTIERWVSKLELTNIDVSIPKFNISILLDAGVSLKELGVHSIFTKRNSDLSANPGREKGKLRSIWQELSVAASETGTENPRVPSEDLSIMLIANPKKTMKADRPFLFFIRDKTTNAMLFMGRVMNPNQS</sequence>
<comment type="similarity">
    <text evidence="1">Belongs to the serpin family.</text>
</comment>
<keyword evidence="5" id="KW-0722">Serine protease inhibitor</keyword>
<dbReference type="InterPro" id="IPR036186">
    <property type="entry name" value="Serpin_sf"/>
</dbReference>
<gene>
    <name evidence="5" type="primary">LOC116303198</name>
</gene>
<feature type="signal peptide" evidence="2">
    <location>
        <begin position="1"/>
        <end position="24"/>
    </location>
</feature>
<dbReference type="Proteomes" id="UP000515163">
    <property type="component" value="Unplaced"/>
</dbReference>
<dbReference type="OrthoDB" id="5962704at2759"/>
<feature type="domain" description="Serpin" evidence="3">
    <location>
        <begin position="48"/>
        <end position="395"/>
    </location>
</feature>
<evidence type="ECO:0000313" key="4">
    <source>
        <dbReference type="Proteomes" id="UP000515163"/>
    </source>
</evidence>
<dbReference type="SMART" id="SM00093">
    <property type="entry name" value="SERPIN"/>
    <property type="match status" value="1"/>
</dbReference>
<proteinExistence type="inferred from homology"/>
<dbReference type="Pfam" id="PF00079">
    <property type="entry name" value="Serpin"/>
    <property type="match status" value="2"/>
</dbReference>
<dbReference type="KEGG" id="aten:116303198"/>
<dbReference type="Gene3D" id="2.30.39.10">
    <property type="entry name" value="Alpha-1-antitrypsin, domain 1"/>
    <property type="match status" value="2"/>
</dbReference>